<dbReference type="PANTHER" id="PTHR11851">
    <property type="entry name" value="METALLOPROTEASE"/>
    <property type="match status" value="1"/>
</dbReference>
<dbReference type="InterPro" id="IPR011249">
    <property type="entry name" value="Metalloenz_LuxS/M16"/>
</dbReference>
<dbReference type="EMBL" id="CP001791">
    <property type="protein sequence ID" value="ADH99310.1"/>
    <property type="molecule type" value="Genomic_DNA"/>
</dbReference>
<dbReference type="InterPro" id="IPR007863">
    <property type="entry name" value="Peptidase_M16_C"/>
</dbReference>
<proteinExistence type="predicted"/>
<dbReference type="eggNOG" id="COG0612">
    <property type="taxonomic scope" value="Bacteria"/>
</dbReference>
<evidence type="ECO:0000313" key="3">
    <source>
        <dbReference type="Proteomes" id="UP000000271"/>
    </source>
</evidence>
<dbReference type="InterPro" id="IPR050361">
    <property type="entry name" value="MPP/UQCRC_Complex"/>
</dbReference>
<keyword evidence="3" id="KW-1185">Reference proteome</keyword>
<dbReference type="SUPFAM" id="SSF63411">
    <property type="entry name" value="LuxS/MPP-like metallohydrolase"/>
    <property type="match status" value="2"/>
</dbReference>
<dbReference type="NCBIfam" id="NF047422">
    <property type="entry name" value="YfmF_fam"/>
    <property type="match status" value="1"/>
</dbReference>
<dbReference type="OrthoDB" id="9762085at2"/>
<dbReference type="RefSeq" id="WP_013172734.1">
    <property type="nucleotide sequence ID" value="NC_014219.1"/>
</dbReference>
<accession>D6XU24</accession>
<gene>
    <name evidence="2" type="ordered locus">Bsel_1803</name>
</gene>
<dbReference type="AlphaFoldDB" id="D6XU24"/>
<protein>
    <submittedName>
        <fullName evidence="2">Peptidase M16 domain protein</fullName>
    </submittedName>
</protein>
<dbReference type="GO" id="GO:0046872">
    <property type="term" value="F:metal ion binding"/>
    <property type="evidence" value="ECO:0007669"/>
    <property type="project" value="InterPro"/>
</dbReference>
<dbReference type="PANTHER" id="PTHR11851:SF186">
    <property type="entry name" value="INACTIVE METALLOPROTEASE YMFF-RELATED"/>
    <property type="match status" value="1"/>
</dbReference>
<dbReference type="Pfam" id="PF05193">
    <property type="entry name" value="Peptidase_M16_C"/>
    <property type="match status" value="1"/>
</dbReference>
<evidence type="ECO:0000313" key="2">
    <source>
        <dbReference type="EMBL" id="ADH99310.1"/>
    </source>
</evidence>
<dbReference type="Gene3D" id="3.30.830.10">
    <property type="entry name" value="Metalloenzyme, LuxS/M16 peptidase-like"/>
    <property type="match status" value="2"/>
</dbReference>
<feature type="domain" description="Peptidase M16 C-terminal" evidence="1">
    <location>
        <begin position="190"/>
        <end position="361"/>
    </location>
</feature>
<dbReference type="HOGENOM" id="CLU_052943_0_0_9"/>
<reference evidence="2" key="1">
    <citation type="submission" date="2009-10" db="EMBL/GenBank/DDBJ databases">
        <title>Complete sequence of Bacillus selenitireducens MLS10.</title>
        <authorList>
            <consortium name="US DOE Joint Genome Institute"/>
            <person name="Lucas S."/>
            <person name="Copeland A."/>
            <person name="Lapidus A."/>
            <person name="Glavina del Rio T."/>
            <person name="Dalin E."/>
            <person name="Tice H."/>
            <person name="Bruce D."/>
            <person name="Goodwin L."/>
            <person name="Pitluck S."/>
            <person name="Sims D."/>
            <person name="Brettin T."/>
            <person name="Detter J.C."/>
            <person name="Han C."/>
            <person name="Larimer F."/>
            <person name="Land M."/>
            <person name="Hauser L."/>
            <person name="Kyrpides N."/>
            <person name="Ovchinnikova G."/>
            <person name="Stolz J."/>
        </authorList>
    </citation>
    <scope>NUCLEOTIDE SEQUENCE [LARGE SCALE GENOMIC DNA]</scope>
    <source>
        <strain evidence="2">MLS10</strain>
    </source>
</reference>
<dbReference type="KEGG" id="bse:Bsel_1803"/>
<organism evidence="2 3">
    <name type="scientific">Bacillus selenitireducens (strain ATCC 700615 / DSM 15326 / MLS10)</name>
    <dbReference type="NCBI Taxonomy" id="439292"/>
    <lineage>
        <taxon>Bacteria</taxon>
        <taxon>Bacillati</taxon>
        <taxon>Bacillota</taxon>
        <taxon>Bacilli</taxon>
        <taxon>Bacillales</taxon>
        <taxon>Bacillaceae</taxon>
        <taxon>Salisediminibacterium</taxon>
    </lineage>
</organism>
<evidence type="ECO:0000259" key="1">
    <source>
        <dbReference type="Pfam" id="PF05193"/>
    </source>
</evidence>
<name>D6XU24_BACIE</name>
<dbReference type="STRING" id="439292.Bsel_1803"/>
<sequence length="428" mass="48786">MMELDEQLFYTEKMKVHFMPTKTYKTNTFILQARAPLKATDASKRALLAEVLQDGTVSKPDRIAFRSALEELYGTATAVDVYKKGEHHIISFRLDVPNEKFLKDAPPLTESAVSLFSEMIFAPKREANDDLNHAAVDEEKRALKQKIASIYDDKMRYANKRLIEEMCATEDFSTHVYGSLESVEETDVSSLTAYYDQWLENDQLDLYVSGDMTFDEVKGLCDLFFNSERIQGEQVPAIPKNSGVPNTVREITEEQDIQQGKLHIGFRTGITYGDDDYFALLMMNGILGGFSHSKLFINVREKESLAYYAASQLENIKGLMIVVAGIQSDMVEKTKTIIFEQLESIRAGEISEEEMAQTRSVLKNRWLETLDSQRGRIELAYNNEFTDSPKALDTWFTELDHVSKADIIRVAEKIKLDTVYFLKGKVEE</sequence>
<dbReference type="Proteomes" id="UP000000271">
    <property type="component" value="Chromosome"/>
</dbReference>